<evidence type="ECO:0000256" key="11">
    <source>
        <dbReference type="RuleBase" id="RU004001"/>
    </source>
</evidence>
<comment type="subunit">
    <text evidence="11">F-type ATPases have 2 components, CF(1) - the catalytic core - and CF(0) - the membrane proton channel. CF(1) and CF(0) have multiple subunits.</text>
</comment>
<dbReference type="GeneID" id="5893919"/>
<evidence type="ECO:0000256" key="3">
    <source>
        <dbReference type="ARBA" id="ARBA00022448"/>
    </source>
</evidence>
<dbReference type="InParanoid" id="A9V7A4"/>
<dbReference type="FunFam" id="3.40.1380.10:FF:000003">
    <property type="entry name" value="ATP synthase subunit gamma"/>
    <property type="match status" value="1"/>
</dbReference>
<dbReference type="PROSITE" id="PS00153">
    <property type="entry name" value="ATPASE_GAMMA"/>
    <property type="match status" value="1"/>
</dbReference>
<dbReference type="AlphaFoldDB" id="A9V7A4"/>
<dbReference type="InterPro" id="IPR023632">
    <property type="entry name" value="ATP_synth_F1_gsu_CS"/>
</dbReference>
<keyword evidence="10 11" id="KW-0066">ATP synthesis</keyword>
<evidence type="ECO:0000256" key="10">
    <source>
        <dbReference type="ARBA" id="ARBA00023310"/>
    </source>
</evidence>
<evidence type="ECO:0000256" key="5">
    <source>
        <dbReference type="ARBA" id="ARBA00022792"/>
    </source>
</evidence>
<dbReference type="PRINTS" id="PR00126">
    <property type="entry name" value="ATPASEGAMMA"/>
</dbReference>
<evidence type="ECO:0000256" key="8">
    <source>
        <dbReference type="ARBA" id="ARBA00023136"/>
    </source>
</evidence>
<evidence type="ECO:0000256" key="4">
    <source>
        <dbReference type="ARBA" id="ARBA00022781"/>
    </source>
</evidence>
<organism evidence="12 13">
    <name type="scientific">Monosiga brevicollis</name>
    <name type="common">Choanoflagellate</name>
    <dbReference type="NCBI Taxonomy" id="81824"/>
    <lineage>
        <taxon>Eukaryota</taxon>
        <taxon>Choanoflagellata</taxon>
        <taxon>Craspedida</taxon>
        <taxon>Salpingoecidae</taxon>
        <taxon>Monosiga</taxon>
    </lineage>
</organism>
<dbReference type="EMBL" id="CH991565">
    <property type="protein sequence ID" value="EDQ86481.1"/>
    <property type="molecule type" value="Genomic_DNA"/>
</dbReference>
<dbReference type="InterPro" id="IPR000131">
    <property type="entry name" value="ATP_synth_F1_gsu"/>
</dbReference>
<evidence type="ECO:0000256" key="9">
    <source>
        <dbReference type="ARBA" id="ARBA00023196"/>
    </source>
</evidence>
<keyword evidence="9 11" id="KW-0139">CF(1)</keyword>
<comment type="similarity">
    <text evidence="2 11">Belongs to the ATPase gamma chain family.</text>
</comment>
<keyword evidence="7" id="KW-0496">Mitochondrion</keyword>
<dbReference type="STRING" id="81824.A9V7A4"/>
<evidence type="ECO:0000256" key="6">
    <source>
        <dbReference type="ARBA" id="ARBA00023065"/>
    </source>
</evidence>
<evidence type="ECO:0000313" key="13">
    <source>
        <dbReference type="Proteomes" id="UP000001357"/>
    </source>
</evidence>
<dbReference type="SUPFAM" id="SSF52943">
    <property type="entry name" value="ATP synthase (F1-ATPase), gamma subunit"/>
    <property type="match status" value="1"/>
</dbReference>
<dbReference type="GO" id="GO:0015986">
    <property type="term" value="P:proton motive force-driven ATP synthesis"/>
    <property type="evidence" value="ECO:0000318"/>
    <property type="project" value="GO_Central"/>
</dbReference>
<evidence type="ECO:0000313" key="12">
    <source>
        <dbReference type="EMBL" id="EDQ86481.1"/>
    </source>
</evidence>
<sequence>MATLKQIQLRLKSVTNIQKITKSMKMVSSAKFKRAEQNLKAATAFGPASSVLKDKAGIEAQPGEKLLVIPVSSDRGLCGGIHSGLSKAVRFLVQDQPAGTDVKIITVGDKTRGILSRFMPKLIYGSANEVGRLPPTFNEASFFAQQVLASDVQPDQIAILFNKFNSAVSYTVQTVTLPGMGSLEGQEALDVYDDLDAETLRCYQEFNLASNIFFAMLQGQAAEQSARMTAMENASKNAGDMIHSLTLTFNRTRQAVITRELIEIISGAAALD</sequence>
<dbReference type="FunCoup" id="A9V7A4">
    <property type="interactions" value="995"/>
</dbReference>
<reference evidence="12 13" key="1">
    <citation type="journal article" date="2008" name="Nature">
        <title>The genome of the choanoflagellate Monosiga brevicollis and the origin of metazoans.</title>
        <authorList>
            <consortium name="JGI Sequencing"/>
            <person name="King N."/>
            <person name="Westbrook M.J."/>
            <person name="Young S.L."/>
            <person name="Kuo A."/>
            <person name="Abedin M."/>
            <person name="Chapman J."/>
            <person name="Fairclough S."/>
            <person name="Hellsten U."/>
            <person name="Isogai Y."/>
            <person name="Letunic I."/>
            <person name="Marr M."/>
            <person name="Pincus D."/>
            <person name="Putnam N."/>
            <person name="Rokas A."/>
            <person name="Wright K.J."/>
            <person name="Zuzow R."/>
            <person name="Dirks W."/>
            <person name="Good M."/>
            <person name="Goodstein D."/>
            <person name="Lemons D."/>
            <person name="Li W."/>
            <person name="Lyons J.B."/>
            <person name="Morris A."/>
            <person name="Nichols S."/>
            <person name="Richter D.J."/>
            <person name="Salamov A."/>
            <person name="Bork P."/>
            <person name="Lim W.A."/>
            <person name="Manning G."/>
            <person name="Miller W.T."/>
            <person name="McGinnis W."/>
            <person name="Shapiro H."/>
            <person name="Tjian R."/>
            <person name="Grigoriev I.V."/>
            <person name="Rokhsar D."/>
        </authorList>
    </citation>
    <scope>NUCLEOTIDE SEQUENCE [LARGE SCALE GENOMIC DNA]</scope>
    <source>
        <strain evidence="13">MX1 / ATCC 50154</strain>
    </source>
</reference>
<proteinExistence type="inferred from homology"/>
<keyword evidence="6 11" id="KW-0406">Ion transport</keyword>
<dbReference type="PANTHER" id="PTHR11693:SF22">
    <property type="entry name" value="ATP SYNTHASE SUBUNIT GAMMA, MITOCHONDRIAL"/>
    <property type="match status" value="1"/>
</dbReference>
<dbReference type="GO" id="GO:0045259">
    <property type="term" value="C:proton-transporting ATP synthase complex"/>
    <property type="evidence" value="ECO:0007669"/>
    <property type="project" value="UniProtKB-KW"/>
</dbReference>
<dbReference type="Gene3D" id="3.40.1380.10">
    <property type="match status" value="1"/>
</dbReference>
<dbReference type="Pfam" id="PF00231">
    <property type="entry name" value="ATP-synt"/>
    <property type="match status" value="1"/>
</dbReference>
<accession>A9V7A4</accession>
<gene>
    <name evidence="12" type="ORF">MONBRDRAFT_28131</name>
</gene>
<dbReference type="PIRSF" id="PIRSF039089">
    <property type="entry name" value="ATP_synthase_gamma"/>
    <property type="match status" value="1"/>
</dbReference>
<dbReference type="eggNOG" id="KOG1531">
    <property type="taxonomic scope" value="Eukaryota"/>
</dbReference>
<dbReference type="Gene3D" id="1.10.287.80">
    <property type="entry name" value="ATP synthase, gamma subunit, helix hairpin domain"/>
    <property type="match status" value="2"/>
</dbReference>
<keyword evidence="13" id="KW-1185">Reference proteome</keyword>
<evidence type="ECO:0000256" key="1">
    <source>
        <dbReference type="ARBA" id="ARBA00004637"/>
    </source>
</evidence>
<dbReference type="PANTHER" id="PTHR11693">
    <property type="entry name" value="ATP SYNTHASE GAMMA CHAIN"/>
    <property type="match status" value="1"/>
</dbReference>
<dbReference type="InterPro" id="IPR035968">
    <property type="entry name" value="ATP_synth_F1_ATPase_gsu"/>
</dbReference>
<keyword evidence="3 11" id="KW-0813">Transport</keyword>
<dbReference type="GO" id="GO:0005743">
    <property type="term" value="C:mitochondrial inner membrane"/>
    <property type="evidence" value="ECO:0007669"/>
    <property type="project" value="UniProtKB-SubCell"/>
</dbReference>
<dbReference type="OMA" id="MQITSAM"/>
<keyword evidence="8" id="KW-0472">Membrane</keyword>
<dbReference type="NCBIfam" id="TIGR01146">
    <property type="entry name" value="ATPsyn_F1gamma"/>
    <property type="match status" value="1"/>
</dbReference>
<dbReference type="CDD" id="cd12151">
    <property type="entry name" value="F1-ATPase_gamma"/>
    <property type="match status" value="1"/>
</dbReference>
<evidence type="ECO:0000256" key="2">
    <source>
        <dbReference type="ARBA" id="ARBA00007681"/>
    </source>
</evidence>
<dbReference type="Proteomes" id="UP000001357">
    <property type="component" value="Unassembled WGS sequence"/>
</dbReference>
<dbReference type="RefSeq" id="XP_001748594.1">
    <property type="nucleotide sequence ID" value="XM_001748542.1"/>
</dbReference>
<comment type="subcellular location">
    <subcellularLocation>
        <location evidence="1">Mitochondrion inner membrane</location>
        <topology evidence="1">Peripheral membrane protein</topology>
    </subcellularLocation>
</comment>
<dbReference type="GO" id="GO:0046933">
    <property type="term" value="F:proton-transporting ATP synthase activity, rotational mechanism"/>
    <property type="evidence" value="ECO:0007669"/>
    <property type="project" value="InterPro"/>
</dbReference>
<keyword evidence="5" id="KW-0999">Mitochondrion inner membrane</keyword>
<dbReference type="KEGG" id="mbr:MONBRDRAFT_28131"/>
<evidence type="ECO:0000256" key="7">
    <source>
        <dbReference type="ARBA" id="ARBA00023128"/>
    </source>
</evidence>
<protein>
    <recommendedName>
        <fullName evidence="11">ATP synthase subunit gamma</fullName>
    </recommendedName>
</protein>
<name>A9V7A4_MONBE</name>
<dbReference type="FunFam" id="1.10.287.80:FF:000007">
    <property type="entry name" value="ATP synthase gamma chain"/>
    <property type="match status" value="1"/>
</dbReference>
<keyword evidence="4 11" id="KW-0375">Hydrogen ion transport</keyword>